<feature type="domain" description="Metalloprotease TldD/E N-terminal" evidence="2">
    <location>
        <begin position="25"/>
        <end position="89"/>
    </location>
</feature>
<keyword evidence="5" id="KW-0645">Protease</keyword>
<gene>
    <name evidence="5" type="ORF">SAMN04488128_103646</name>
</gene>
<protein>
    <submittedName>
        <fullName evidence="5">Predicted Zn-dependent protease or its inactivated homolog</fullName>
    </submittedName>
</protein>
<dbReference type="Gene3D" id="3.30.2290.10">
    <property type="entry name" value="PmbA/TldD superfamily"/>
    <property type="match status" value="1"/>
</dbReference>
<dbReference type="Pfam" id="PF19289">
    <property type="entry name" value="PmbA_TldD_3rd"/>
    <property type="match status" value="1"/>
</dbReference>
<dbReference type="EMBL" id="FUWZ01000003">
    <property type="protein sequence ID" value="SKA32348.1"/>
    <property type="molecule type" value="Genomic_DNA"/>
</dbReference>
<evidence type="ECO:0000313" key="6">
    <source>
        <dbReference type="Proteomes" id="UP000190367"/>
    </source>
</evidence>
<dbReference type="InterPro" id="IPR045570">
    <property type="entry name" value="Metalloprtase-TldD/E_cen_dom"/>
</dbReference>
<comment type="similarity">
    <text evidence="1">Belongs to the peptidase U62 family.</text>
</comment>
<dbReference type="OrthoDB" id="9763230at2"/>
<dbReference type="InterPro" id="IPR002510">
    <property type="entry name" value="Metalloprtase-TldD/E_N"/>
</dbReference>
<dbReference type="InterPro" id="IPR045569">
    <property type="entry name" value="Metalloprtase-TldD/E_C"/>
</dbReference>
<dbReference type="GO" id="GO:0008237">
    <property type="term" value="F:metallopeptidase activity"/>
    <property type="evidence" value="ECO:0007669"/>
    <property type="project" value="InterPro"/>
</dbReference>
<dbReference type="RefSeq" id="WP_078670975.1">
    <property type="nucleotide sequence ID" value="NZ_FUWZ01000003.1"/>
</dbReference>
<feature type="domain" description="Metalloprotease TldD/E C-terminal" evidence="3">
    <location>
        <begin position="223"/>
        <end position="439"/>
    </location>
</feature>
<dbReference type="InterPro" id="IPR036059">
    <property type="entry name" value="TldD/PmbA_sf"/>
</dbReference>
<feature type="domain" description="Metalloprotease TldD/E central" evidence="4">
    <location>
        <begin position="124"/>
        <end position="201"/>
    </location>
</feature>
<proteinExistence type="inferred from homology"/>
<evidence type="ECO:0000313" key="5">
    <source>
        <dbReference type="EMBL" id="SKA32348.1"/>
    </source>
</evidence>
<evidence type="ECO:0000259" key="3">
    <source>
        <dbReference type="Pfam" id="PF19289"/>
    </source>
</evidence>
<dbReference type="SUPFAM" id="SSF111283">
    <property type="entry name" value="Putative modulator of DNA gyrase, PmbA/TldD"/>
    <property type="match status" value="1"/>
</dbReference>
<evidence type="ECO:0000259" key="2">
    <source>
        <dbReference type="Pfam" id="PF01523"/>
    </source>
</evidence>
<dbReference type="Pfam" id="PF19290">
    <property type="entry name" value="PmbA_TldD_2nd"/>
    <property type="match status" value="1"/>
</dbReference>
<dbReference type="STRING" id="634771.SAMN04488128_103646"/>
<dbReference type="GO" id="GO:0006508">
    <property type="term" value="P:proteolysis"/>
    <property type="evidence" value="ECO:0007669"/>
    <property type="project" value="UniProtKB-KW"/>
</dbReference>
<dbReference type="AlphaFoldDB" id="A0A1T4SWQ3"/>
<organism evidence="5 6">
    <name type="scientific">Chitinophaga eiseniae</name>
    <dbReference type="NCBI Taxonomy" id="634771"/>
    <lineage>
        <taxon>Bacteria</taxon>
        <taxon>Pseudomonadati</taxon>
        <taxon>Bacteroidota</taxon>
        <taxon>Chitinophagia</taxon>
        <taxon>Chitinophagales</taxon>
        <taxon>Chitinophagaceae</taxon>
        <taxon>Chitinophaga</taxon>
    </lineage>
</organism>
<accession>A0A1T4SWQ3</accession>
<dbReference type="PANTHER" id="PTHR43666">
    <property type="entry name" value="TLDD PROTEIN"/>
    <property type="match status" value="1"/>
</dbReference>
<dbReference type="PANTHER" id="PTHR43666:SF1">
    <property type="entry name" value="CONSERVED PROTEIN"/>
    <property type="match status" value="1"/>
</dbReference>
<dbReference type="Proteomes" id="UP000190367">
    <property type="component" value="Unassembled WGS sequence"/>
</dbReference>
<dbReference type="Pfam" id="PF01523">
    <property type="entry name" value="PmbA_TldD_1st"/>
    <property type="match status" value="1"/>
</dbReference>
<keyword evidence="6" id="KW-1185">Reference proteome</keyword>
<name>A0A1T4SWQ3_9BACT</name>
<dbReference type="InterPro" id="IPR035068">
    <property type="entry name" value="TldD/PmbA_N"/>
</dbReference>
<evidence type="ECO:0000256" key="1">
    <source>
        <dbReference type="ARBA" id="ARBA00005836"/>
    </source>
</evidence>
<evidence type="ECO:0000259" key="4">
    <source>
        <dbReference type="Pfam" id="PF19290"/>
    </source>
</evidence>
<reference evidence="6" key="1">
    <citation type="submission" date="2017-02" db="EMBL/GenBank/DDBJ databases">
        <authorList>
            <person name="Varghese N."/>
            <person name="Submissions S."/>
        </authorList>
    </citation>
    <scope>NUCLEOTIDE SEQUENCE [LARGE SCALE GENOMIC DNA]</scope>
    <source>
        <strain evidence="6">DSM 22224</strain>
    </source>
</reference>
<sequence>MPILTKEAAQALLKKVLAYSKADECEVSIYSGDSGNVRYARNEVSTSGANSKSMLVVSSAFGKKLGTATINEFDDASLEKVVRRAEELARLAPENPEYMPILGPQQYGEASGGYNKDTAAIDPAFRADAVAKSLTITKQNKLVAAGFLENSVASSAMMNSKGLFAYNSSTEINFSITVRSEDGTGSGYASKAYNDVSKLDVSKDTSIASQKATGSKGAKAIEPGKYTVILEPAAAIVLIEQLIGSMDARSAEEGRSFLSKAGGKTKLGEKLMDDQVTIYSDPWHPDMPTSCYNNDGRPQEKITWIEKGTVKNMYYSRYWAQKDNVKAIPSPDAFIMEGGTASLEDLIKSTEKGILVTRLWYIRPVDPQTLLFTGLTRDGTFYIENGVIKHPVKNFRFNESPVIMLNNVEALGRPERAVSGESNQSAILPPMKLRDFTFTSLSDAI</sequence>
<keyword evidence="5" id="KW-0378">Hydrolase</keyword>